<dbReference type="InterPro" id="IPR006311">
    <property type="entry name" value="TAT_signal"/>
</dbReference>
<name>A0ABT5HK91_9CAUL</name>
<dbReference type="EMBL" id="JAQQKV010000002">
    <property type="protein sequence ID" value="MDC7676540.1"/>
    <property type="molecule type" value="Genomic_DNA"/>
</dbReference>
<dbReference type="Pfam" id="PF13852">
    <property type="entry name" value="DUF4197"/>
    <property type="match status" value="1"/>
</dbReference>
<proteinExistence type="predicted"/>
<accession>A0ABT5HK91</accession>
<dbReference type="PROSITE" id="PS51318">
    <property type="entry name" value="TAT"/>
    <property type="match status" value="1"/>
</dbReference>
<dbReference type="RefSeq" id="WP_272744873.1">
    <property type="nucleotide sequence ID" value="NZ_JAQQKV010000002.1"/>
</dbReference>
<organism evidence="1 2">
    <name type="scientific">Asticcacaulis machinosus</name>
    <dbReference type="NCBI Taxonomy" id="2984211"/>
    <lineage>
        <taxon>Bacteria</taxon>
        <taxon>Pseudomonadati</taxon>
        <taxon>Pseudomonadota</taxon>
        <taxon>Alphaproteobacteria</taxon>
        <taxon>Caulobacterales</taxon>
        <taxon>Caulobacteraceae</taxon>
        <taxon>Asticcacaulis</taxon>
    </lineage>
</organism>
<sequence length="258" mass="27310">MHNDRREILWGLMALGLTGGLAGHGAANAQTQAELDKALKAAVGKTSKKTSSTGLPVGVTKLEADKGIREALSQGAVAAVTRVGRHDGYWGDDLIRIPLPKTIAKVQKTLKPLGMSGALDEVHEKVNHAAEVAAPVAKDLFLDAIKSITLTDVVGIVRGGPTSGTQYLQKSTTPRLITLFTPPIGEALQSTGAVQSLDHAIERNGLSAYIKKDPKTYLSEYAVGKALDGLFHYVGAEERAIRTNPASRTTDLLRAVFG</sequence>
<evidence type="ECO:0000313" key="1">
    <source>
        <dbReference type="EMBL" id="MDC7676540.1"/>
    </source>
</evidence>
<reference evidence="1 2" key="1">
    <citation type="submission" date="2023-01" db="EMBL/GenBank/DDBJ databases">
        <title>Novel species of the genus Asticcacaulis isolated from rivers.</title>
        <authorList>
            <person name="Lu H."/>
        </authorList>
    </citation>
    <scope>NUCLEOTIDE SEQUENCE [LARGE SCALE GENOMIC DNA]</scope>
    <source>
        <strain evidence="1 2">LKC15W</strain>
    </source>
</reference>
<keyword evidence="2" id="KW-1185">Reference proteome</keyword>
<protein>
    <submittedName>
        <fullName evidence="1">DUF4197 domain-containing protein</fullName>
    </submittedName>
</protein>
<dbReference type="InterPro" id="IPR025245">
    <property type="entry name" value="DUF4197"/>
</dbReference>
<gene>
    <name evidence="1" type="ORF">PQU98_10390</name>
</gene>
<dbReference type="Proteomes" id="UP001218579">
    <property type="component" value="Unassembled WGS sequence"/>
</dbReference>
<evidence type="ECO:0000313" key="2">
    <source>
        <dbReference type="Proteomes" id="UP001218579"/>
    </source>
</evidence>
<comment type="caution">
    <text evidence="1">The sequence shown here is derived from an EMBL/GenBank/DDBJ whole genome shotgun (WGS) entry which is preliminary data.</text>
</comment>